<dbReference type="Proteomes" id="UP000321570">
    <property type="component" value="Unassembled WGS sequence"/>
</dbReference>
<sequence length="104" mass="11629">MSNVQFGNVVQYGSVPTYMIPDSWINSLRLPQGNSNTNIRAFVPVSMLKNLKENQQLQQPSPLSQYAASIQTEPNPDECVTKIILSNFDGPITVTCTGFYQFKK</sequence>
<evidence type="ECO:0000313" key="2">
    <source>
        <dbReference type="Proteomes" id="UP000321570"/>
    </source>
</evidence>
<reference evidence="1 2" key="1">
    <citation type="submission" date="2019-07" db="EMBL/GenBank/DDBJ databases">
        <authorList>
            <person name="Jastrzebski P J."/>
            <person name="Paukszto L."/>
            <person name="Jastrzebski P J."/>
        </authorList>
    </citation>
    <scope>NUCLEOTIDE SEQUENCE [LARGE SCALE GENOMIC DNA]</scope>
    <source>
        <strain evidence="1 2">WMS-il1</strain>
    </source>
</reference>
<gene>
    <name evidence="1" type="ORF">WMSIL1_LOCUS2145</name>
</gene>
<organism evidence="1 2">
    <name type="scientific">Hymenolepis diminuta</name>
    <name type="common">Rat tapeworm</name>
    <dbReference type="NCBI Taxonomy" id="6216"/>
    <lineage>
        <taxon>Eukaryota</taxon>
        <taxon>Metazoa</taxon>
        <taxon>Spiralia</taxon>
        <taxon>Lophotrochozoa</taxon>
        <taxon>Platyhelminthes</taxon>
        <taxon>Cestoda</taxon>
        <taxon>Eucestoda</taxon>
        <taxon>Cyclophyllidea</taxon>
        <taxon>Hymenolepididae</taxon>
        <taxon>Hymenolepis</taxon>
    </lineage>
</organism>
<accession>A0A564Y429</accession>
<dbReference type="AlphaFoldDB" id="A0A564Y429"/>
<name>A0A564Y429_HYMDI</name>
<proteinExistence type="predicted"/>
<evidence type="ECO:0000313" key="1">
    <source>
        <dbReference type="EMBL" id="VUZ41293.1"/>
    </source>
</evidence>
<protein>
    <submittedName>
        <fullName evidence="1">Uncharacterized protein</fullName>
    </submittedName>
</protein>
<keyword evidence="2" id="KW-1185">Reference proteome</keyword>
<dbReference type="EMBL" id="CABIJS010000055">
    <property type="protein sequence ID" value="VUZ41293.1"/>
    <property type="molecule type" value="Genomic_DNA"/>
</dbReference>